<dbReference type="InterPro" id="IPR045518">
    <property type="entry name" value="2EXR"/>
</dbReference>
<dbReference type="OrthoDB" id="3540486at2759"/>
<name>A0A0U1M0B2_TALIS</name>
<accession>A0A0U1M0B2</accession>
<dbReference type="EMBL" id="CVMT01000005">
    <property type="protein sequence ID" value="CRG89004.1"/>
    <property type="molecule type" value="Genomic_DNA"/>
</dbReference>
<gene>
    <name evidence="3" type="ORF">PISL3812_06039</name>
</gene>
<dbReference type="STRING" id="28573.A0A0U1M0B2"/>
<evidence type="ECO:0000259" key="2">
    <source>
        <dbReference type="Pfam" id="PF20150"/>
    </source>
</evidence>
<dbReference type="Pfam" id="PF20150">
    <property type="entry name" value="2EXR"/>
    <property type="match status" value="1"/>
</dbReference>
<proteinExistence type="predicted"/>
<dbReference type="OMA" id="HLNWTRM"/>
<protein>
    <recommendedName>
        <fullName evidence="2">2EXR domain-containing protein</fullName>
    </recommendedName>
</protein>
<dbReference type="Proteomes" id="UP000054383">
    <property type="component" value="Unassembled WGS sequence"/>
</dbReference>
<dbReference type="PANTHER" id="PTHR35910:SF1">
    <property type="entry name" value="2EXR DOMAIN-CONTAINING PROTEIN"/>
    <property type="match status" value="1"/>
</dbReference>
<dbReference type="PANTHER" id="PTHR35910">
    <property type="entry name" value="2EXR DOMAIN-CONTAINING PROTEIN"/>
    <property type="match status" value="1"/>
</dbReference>
<feature type="domain" description="2EXR" evidence="2">
    <location>
        <begin position="5"/>
        <end position="100"/>
    </location>
</feature>
<sequence length="440" mass="49918">MNDSFPAFKRLPLELRRIIWKLCLPCRIAEEDIVYFLLDGNESRQACWTRRTTYLNAQPPVIAFVNSESRQVALEEGRRSKPNESTSLESIWVQPRRDVLHLNWMRLRYLYHGDIYVVPSPISLFLLRAETLRMQPSVIAEIIHSFSLKALLDDPESSDATDSPRSTRYGIHNTSDVSDIAGCTKLEGKCDDIQRRVKEVEHRLRVAQTRLNVTMAAVSLHIPKDAALRSGLFGLLGDAPVQMVDVGDHVALREFQTLFRQHALDKEPALQTLFDLFTSSRFGTAVETWKRQAEWCILLEMWRHAKTDLAPNPGSAWIPYLPDDNPFSMSQYVPNERHPWVKEARRKMPRLRPRIMKLYRKKLGYPSFARIGVLIGEAGNGTLTLAQIIEGPESAPSTILGLIAGAGARSIISKEDTLMEPSKARMALKGWRFGQVSAGF</sequence>
<keyword evidence="1" id="KW-0175">Coiled coil</keyword>
<dbReference type="AlphaFoldDB" id="A0A0U1M0B2"/>
<reference evidence="3 4" key="1">
    <citation type="submission" date="2015-04" db="EMBL/GenBank/DDBJ databases">
        <authorList>
            <person name="Syromyatnikov M.Y."/>
            <person name="Popov V.N."/>
        </authorList>
    </citation>
    <scope>NUCLEOTIDE SEQUENCE [LARGE SCALE GENOMIC DNA]</scope>
    <source>
        <strain evidence="3">WF-38-12</strain>
    </source>
</reference>
<keyword evidence="4" id="KW-1185">Reference proteome</keyword>
<evidence type="ECO:0000313" key="4">
    <source>
        <dbReference type="Proteomes" id="UP000054383"/>
    </source>
</evidence>
<evidence type="ECO:0000313" key="3">
    <source>
        <dbReference type="EMBL" id="CRG89004.1"/>
    </source>
</evidence>
<feature type="coiled-coil region" evidence="1">
    <location>
        <begin position="183"/>
        <end position="210"/>
    </location>
</feature>
<organism evidence="3 4">
    <name type="scientific">Talaromyces islandicus</name>
    <name type="common">Penicillium islandicum</name>
    <dbReference type="NCBI Taxonomy" id="28573"/>
    <lineage>
        <taxon>Eukaryota</taxon>
        <taxon>Fungi</taxon>
        <taxon>Dikarya</taxon>
        <taxon>Ascomycota</taxon>
        <taxon>Pezizomycotina</taxon>
        <taxon>Eurotiomycetes</taxon>
        <taxon>Eurotiomycetidae</taxon>
        <taxon>Eurotiales</taxon>
        <taxon>Trichocomaceae</taxon>
        <taxon>Talaromyces</taxon>
        <taxon>Talaromyces sect. Islandici</taxon>
    </lineage>
</organism>
<evidence type="ECO:0000256" key="1">
    <source>
        <dbReference type="SAM" id="Coils"/>
    </source>
</evidence>